<feature type="compositionally biased region" description="Basic residues" evidence="1">
    <location>
        <begin position="1197"/>
        <end position="1207"/>
    </location>
</feature>
<keyword evidence="4" id="KW-1185">Reference proteome</keyword>
<evidence type="ECO:0000256" key="1">
    <source>
        <dbReference type="SAM" id="MobiDB-lite"/>
    </source>
</evidence>
<feature type="region of interest" description="Disordered" evidence="1">
    <location>
        <begin position="224"/>
        <end position="298"/>
    </location>
</feature>
<protein>
    <recommendedName>
        <fullName evidence="2">FAM21/CAPZIP domain-containing protein</fullName>
    </recommendedName>
</protein>
<feature type="compositionally biased region" description="Basic and acidic residues" evidence="1">
    <location>
        <begin position="1021"/>
        <end position="1031"/>
    </location>
</feature>
<dbReference type="EMBL" id="NEVH01013549">
    <property type="protein sequence ID" value="PNF28853.1"/>
    <property type="molecule type" value="Genomic_DNA"/>
</dbReference>
<comment type="caution">
    <text evidence="3">The sequence shown here is derived from an EMBL/GenBank/DDBJ whole genome shotgun (WGS) entry which is preliminary data.</text>
</comment>
<gene>
    <name evidence="3" type="ORF">B7P43_G04435</name>
</gene>
<sequence length="1488" mass="159343">MMRNIGDVKEDSEDPVKSWERPWNTDEMRQQSAGWNLAGDAGLLRHLQQFSQNLLSQTHVMEVTLDSLMEQLRATSTDVSNVTSQFLCLSDTQFLENRVYDDDNDDDDDKEEEKKEEMPSEEKEEEQPKSKEEQEAEVVTRIHEALALGVSVLDNMFDSVEVPASDSEDEESGGRLVLEPRNPYLSRALPYLIGCRQFMEDDYVGLGSLSDSEEDGVNKNLILSSDSESEMDIEHKNMSKKRMRTSVSAGESSETDTEEGPAPGKQKKAEDDTIAATNTAQSDMFGGDSPTEDVGVGGIHDNFAAELAQKLGVAAAEGVSEQRAEGNKHTVKWDGGDGNDLFRQRDGKFSGGQGLFDDLEDSSGSLWGSKDKLTIDKGVENPTEAWLFGPGTGSENGTEKTKRLLSVAARGVATSTPETQTDDLGLFIDSDISNIKNSPQLDGDLCTAPKQPPRNPGQVIVDQQPVSNKKKKPAGAVSIFGSVDVFKAGIRKPPSCSSCSSDGSECTGDTSSGIGQTRSEHQDSTKSPGTSAAASGSKISLFDPSAVLNKAITSSYLFQDETVGDDDSLFSNSQKGIAPSSDKSANGGGPISSVGAASQKHISLFSDSDSGDDDILFSSTSSASSRSRRSQGSGDLLAASGEKGRSAAVPKTGPVDNEDLFGGTKDGPVFDIFSTVVNTVGKPEGIEDGNKDLFSGQLDDPEYNLFGPSDTFTSGTTVEEKLKHNGKDMLFGVGGGDKYFDILGGSGDAESVRTMTQVSVGHNSQSSFKDSNWGLFSNSGTDGLVGDIFAVPVNKSQREPLPSKAMVVDSLFPGGSVLEDSTDNLFASPVKPRKWSQNIMKTDGINGQIDDLFSVPRTVSSTQDANENKVVPKDCTASNSEPVTESQNDVSAAVPDGSSYMVSSSHFSNVMGKSGTDLFNTSTSNLLVNKEPVTSNKPLISPKPKLSPVRKPPLLQVTVGKSDNFPACKMNFDKNISQLSSSTDAKETCDNLSGDAVQSDGQQASTKSGQESEIISSVAENTERLTTKEESVQPSKLEPPRTLNIRKSTGFLFSSSSNEDEDLFGMSLPKEVTLDSDSTEVTDEKPSNNLSAVLQGSSSIVRKLMPFSAERHSESEKEMSSKVDSHKVPAECDSSSTLEVWSVGASPRLPNIDPVTLLPGARPSLRENHSVEVAVSFDQPAQFNATLPNAGKDRAKIQAKRRPPSRRARQEAVRTSGIFSEGLDTVDDIQEPGGVSSTRSQPPPSGIVHCPSKPQSSSFVDGSSNLLSPSTDEEDLFGVPQDLPSEYGSNKDDSQSLFSCAPVLSPLEPLAKFPTANNLPKCTAIECPEGDTLHASKVLKDSTVPVSHIPSNENSISVPDFSSSDPDICEIQPPLEVLHDIDTKKTEPLSGTEKQELFGTDSVFSSVKPIPELNASYTIVGKTRHLSDSHQNAHASSKDYLSSEDPLSPDEIPPMSENMQQSQSQEELFGSGCVPKLLQIKKLKKGLM</sequence>
<dbReference type="OrthoDB" id="751084at2759"/>
<feature type="compositionally biased region" description="Polar residues" evidence="1">
    <location>
        <begin position="876"/>
        <end position="890"/>
    </location>
</feature>
<reference evidence="3 4" key="1">
    <citation type="submission" date="2017-12" db="EMBL/GenBank/DDBJ databases">
        <title>Hemimetabolous genomes reveal molecular basis of termite eusociality.</title>
        <authorList>
            <person name="Harrison M.C."/>
            <person name="Jongepier E."/>
            <person name="Robertson H.M."/>
            <person name="Arning N."/>
            <person name="Bitard-Feildel T."/>
            <person name="Chao H."/>
            <person name="Childers C.P."/>
            <person name="Dinh H."/>
            <person name="Doddapaneni H."/>
            <person name="Dugan S."/>
            <person name="Gowin J."/>
            <person name="Greiner C."/>
            <person name="Han Y."/>
            <person name="Hu H."/>
            <person name="Hughes D.S.T."/>
            <person name="Huylmans A.-K."/>
            <person name="Kemena C."/>
            <person name="Kremer L.P.M."/>
            <person name="Lee S.L."/>
            <person name="Lopez-Ezquerra A."/>
            <person name="Mallet L."/>
            <person name="Monroy-Kuhn J.M."/>
            <person name="Moser A."/>
            <person name="Murali S.C."/>
            <person name="Muzny D.M."/>
            <person name="Otani S."/>
            <person name="Piulachs M.-D."/>
            <person name="Poelchau M."/>
            <person name="Qu J."/>
            <person name="Schaub F."/>
            <person name="Wada-Katsumata A."/>
            <person name="Worley K.C."/>
            <person name="Xie Q."/>
            <person name="Ylla G."/>
            <person name="Poulsen M."/>
            <person name="Gibbs R.A."/>
            <person name="Schal C."/>
            <person name="Richards S."/>
            <person name="Belles X."/>
            <person name="Korb J."/>
            <person name="Bornberg-Bauer E."/>
        </authorList>
    </citation>
    <scope>NUCLEOTIDE SEQUENCE [LARGE SCALE GENOMIC DNA]</scope>
    <source>
        <tissue evidence="3">Whole body</tissue>
    </source>
</reference>
<feature type="region of interest" description="Disordered" evidence="1">
    <location>
        <begin position="1428"/>
        <end position="1468"/>
    </location>
</feature>
<feature type="compositionally biased region" description="Polar residues" evidence="1">
    <location>
        <begin position="1253"/>
        <end position="1270"/>
    </location>
</feature>
<feature type="region of interest" description="Disordered" evidence="1">
    <location>
        <begin position="436"/>
        <end position="474"/>
    </location>
</feature>
<evidence type="ECO:0000313" key="4">
    <source>
        <dbReference type="Proteomes" id="UP000235965"/>
    </source>
</evidence>
<dbReference type="Proteomes" id="UP000235965">
    <property type="component" value="Unassembled WGS sequence"/>
</dbReference>
<feature type="region of interest" description="Disordered" evidence="1">
    <location>
        <begin position="1"/>
        <end position="25"/>
    </location>
</feature>
<feature type="compositionally biased region" description="Polar residues" evidence="1">
    <location>
        <begin position="999"/>
        <end position="1020"/>
    </location>
</feature>
<feature type="compositionally biased region" description="Acidic residues" evidence="1">
    <location>
        <begin position="102"/>
        <end position="111"/>
    </location>
</feature>
<feature type="region of interest" description="Disordered" evidence="1">
    <location>
        <begin position="569"/>
        <end position="593"/>
    </location>
</feature>
<feature type="compositionally biased region" description="Basic and acidic residues" evidence="1">
    <location>
        <begin position="112"/>
        <end position="138"/>
    </location>
</feature>
<proteinExistence type="predicted"/>
<feature type="compositionally biased region" description="Polar residues" evidence="1">
    <location>
        <begin position="525"/>
        <end position="536"/>
    </location>
</feature>
<dbReference type="Pfam" id="PF15255">
    <property type="entry name" value="CAP-ZIP_m"/>
    <property type="match status" value="1"/>
</dbReference>
<feature type="region of interest" description="Disordered" evidence="1">
    <location>
        <begin position="319"/>
        <end position="363"/>
    </location>
</feature>
<feature type="region of interest" description="Disordered" evidence="1">
    <location>
        <begin position="98"/>
        <end position="138"/>
    </location>
</feature>
<feature type="compositionally biased region" description="Low complexity" evidence="1">
    <location>
        <begin position="616"/>
        <end position="633"/>
    </location>
</feature>
<feature type="region of interest" description="Disordered" evidence="1">
    <location>
        <begin position="985"/>
        <end position="1041"/>
    </location>
</feature>
<feature type="region of interest" description="Disordered" evidence="1">
    <location>
        <begin position="861"/>
        <end position="890"/>
    </location>
</feature>
<accession>A0A2J7QJT4</accession>
<feature type="region of interest" description="Disordered" evidence="1">
    <location>
        <begin position="489"/>
        <end position="536"/>
    </location>
</feature>
<evidence type="ECO:0000259" key="2">
    <source>
        <dbReference type="Pfam" id="PF15255"/>
    </source>
</evidence>
<feature type="compositionally biased region" description="Polar residues" evidence="1">
    <location>
        <begin position="502"/>
        <end position="517"/>
    </location>
</feature>
<evidence type="ECO:0000313" key="3">
    <source>
        <dbReference type="EMBL" id="PNF28853.1"/>
    </source>
</evidence>
<feature type="region of interest" description="Disordered" evidence="1">
    <location>
        <begin position="616"/>
        <end position="662"/>
    </location>
</feature>
<feature type="region of interest" description="Disordered" evidence="1">
    <location>
        <begin position="1184"/>
        <end position="1295"/>
    </location>
</feature>
<feature type="domain" description="FAM21/CAPZIP" evidence="2">
    <location>
        <begin position="1169"/>
        <end position="1217"/>
    </location>
</feature>
<name>A0A2J7QJT4_9NEOP</name>
<feature type="compositionally biased region" description="Basic and acidic residues" evidence="1">
    <location>
        <begin position="320"/>
        <end position="348"/>
    </location>
</feature>
<dbReference type="InterPro" id="IPR029341">
    <property type="entry name" value="FAM21/CAPZIP"/>
</dbReference>
<feature type="compositionally biased region" description="Low complexity" evidence="1">
    <location>
        <begin position="1455"/>
        <end position="1467"/>
    </location>
</feature>
<organism evidence="3 4">
    <name type="scientific">Cryptotermes secundus</name>
    <dbReference type="NCBI Taxonomy" id="105785"/>
    <lineage>
        <taxon>Eukaryota</taxon>
        <taxon>Metazoa</taxon>
        <taxon>Ecdysozoa</taxon>
        <taxon>Arthropoda</taxon>
        <taxon>Hexapoda</taxon>
        <taxon>Insecta</taxon>
        <taxon>Pterygota</taxon>
        <taxon>Neoptera</taxon>
        <taxon>Polyneoptera</taxon>
        <taxon>Dictyoptera</taxon>
        <taxon>Blattodea</taxon>
        <taxon>Blattoidea</taxon>
        <taxon>Termitoidae</taxon>
        <taxon>Kalotermitidae</taxon>
        <taxon>Cryptotermitinae</taxon>
        <taxon>Cryptotermes</taxon>
    </lineage>
</organism>